<organism evidence="3 4">
    <name type="scientific">Symmachiella macrocystis</name>
    <dbReference type="NCBI Taxonomy" id="2527985"/>
    <lineage>
        <taxon>Bacteria</taxon>
        <taxon>Pseudomonadati</taxon>
        <taxon>Planctomycetota</taxon>
        <taxon>Planctomycetia</taxon>
        <taxon>Planctomycetales</taxon>
        <taxon>Planctomycetaceae</taxon>
        <taxon>Symmachiella</taxon>
    </lineage>
</organism>
<evidence type="ECO:0000256" key="1">
    <source>
        <dbReference type="ARBA" id="ARBA00006464"/>
    </source>
</evidence>
<gene>
    <name evidence="3" type="primary">wcaJ_1</name>
    <name evidence="3" type="ORF">CA54_14420</name>
</gene>
<dbReference type="InterPro" id="IPR003362">
    <property type="entry name" value="Bact_transf"/>
</dbReference>
<keyword evidence="3" id="KW-0808">Transferase</keyword>
<dbReference type="PANTHER" id="PTHR30576">
    <property type="entry name" value="COLANIC BIOSYNTHESIS UDP-GLUCOSE LIPID CARRIER TRANSFERASE"/>
    <property type="match status" value="1"/>
</dbReference>
<comment type="caution">
    <text evidence="3">The sequence shown here is derived from an EMBL/GenBank/DDBJ whole genome shotgun (WGS) entry which is preliminary data.</text>
</comment>
<dbReference type="PANTHER" id="PTHR30576:SF20">
    <property type="entry name" value="QUINOVOSAMINEPHOSPHOTRANSFERAE-RELATED"/>
    <property type="match status" value="1"/>
</dbReference>
<dbReference type="RefSeq" id="WP_146370060.1">
    <property type="nucleotide sequence ID" value="NZ_SJPP01000001.1"/>
</dbReference>
<name>A0A5C6BKJ4_9PLAN</name>
<keyword evidence="4" id="KW-1185">Reference proteome</keyword>
<dbReference type="GO" id="GO:0089702">
    <property type="term" value="F:undecaprenyl-phosphate glucose phosphotransferase activity"/>
    <property type="evidence" value="ECO:0007669"/>
    <property type="project" value="UniProtKB-EC"/>
</dbReference>
<accession>A0A5C6BKJ4</accession>
<dbReference type="Proteomes" id="UP000320735">
    <property type="component" value="Unassembled WGS sequence"/>
</dbReference>
<dbReference type="OrthoDB" id="9766874at2"/>
<evidence type="ECO:0000259" key="2">
    <source>
        <dbReference type="Pfam" id="PF02397"/>
    </source>
</evidence>
<dbReference type="AlphaFoldDB" id="A0A5C6BKJ4"/>
<dbReference type="EC" id="2.7.8.31" evidence="3"/>
<evidence type="ECO:0000313" key="4">
    <source>
        <dbReference type="Proteomes" id="UP000320735"/>
    </source>
</evidence>
<protein>
    <submittedName>
        <fullName evidence="3">UDP-glucose:undecaprenyl-phosphate glucose-1-phosphate transferase</fullName>
        <ecNumber evidence="3">2.7.8.31</ecNumber>
    </submittedName>
</protein>
<reference evidence="3 4" key="1">
    <citation type="submission" date="2019-02" db="EMBL/GenBank/DDBJ databases">
        <title>Deep-cultivation of Planctomycetes and their phenomic and genomic characterization uncovers novel biology.</title>
        <authorList>
            <person name="Wiegand S."/>
            <person name="Jogler M."/>
            <person name="Boedeker C."/>
            <person name="Pinto D."/>
            <person name="Vollmers J."/>
            <person name="Rivas-Marin E."/>
            <person name="Kohn T."/>
            <person name="Peeters S.H."/>
            <person name="Heuer A."/>
            <person name="Rast P."/>
            <person name="Oberbeckmann S."/>
            <person name="Bunk B."/>
            <person name="Jeske O."/>
            <person name="Meyerdierks A."/>
            <person name="Storesund J.E."/>
            <person name="Kallscheuer N."/>
            <person name="Luecker S."/>
            <person name="Lage O.M."/>
            <person name="Pohl T."/>
            <person name="Merkel B.J."/>
            <person name="Hornburger P."/>
            <person name="Mueller R.-W."/>
            <person name="Bruemmer F."/>
            <person name="Labrenz M."/>
            <person name="Spormann A.M."/>
            <person name="Op Den Camp H."/>
            <person name="Overmann J."/>
            <person name="Amann R."/>
            <person name="Jetten M.S.M."/>
            <person name="Mascher T."/>
            <person name="Medema M.H."/>
            <person name="Devos D.P."/>
            <person name="Kaster A.-K."/>
            <person name="Ovreas L."/>
            <person name="Rohde M."/>
            <person name="Galperin M.Y."/>
            <person name="Jogler C."/>
        </authorList>
    </citation>
    <scope>NUCLEOTIDE SEQUENCE [LARGE SCALE GENOMIC DNA]</scope>
    <source>
        <strain evidence="3 4">CA54</strain>
    </source>
</reference>
<dbReference type="EMBL" id="SJPP01000001">
    <property type="protein sequence ID" value="TWU12618.1"/>
    <property type="molecule type" value="Genomic_DNA"/>
</dbReference>
<comment type="similarity">
    <text evidence="1">Belongs to the bacterial sugar transferase family.</text>
</comment>
<dbReference type="Pfam" id="PF02397">
    <property type="entry name" value="Bac_transf"/>
    <property type="match status" value="1"/>
</dbReference>
<sequence length="196" mass="22549">MMKRMFDLLVSFCGLLLLWPVLLVSAVLIKLTSAGPALYRQQRMGLNFQSFDILKFRTMVVDAHKLGGQITAGRDPRITSVGHFLRKTKIDELPQLINVFKGEMSFVGPRPEVPRYVEMFRDDYAELLKVRPGITDIASLKYRHESELLGESENPETTYVQEILPDKIVLAKEYIRRSSILFDLKLIFKTVLRMAE</sequence>
<proteinExistence type="inferred from homology"/>
<feature type="domain" description="Bacterial sugar transferase" evidence="2">
    <location>
        <begin position="3"/>
        <end position="194"/>
    </location>
</feature>
<evidence type="ECO:0000313" key="3">
    <source>
        <dbReference type="EMBL" id="TWU12618.1"/>
    </source>
</evidence>